<feature type="transmembrane region" description="Helical" evidence="3">
    <location>
        <begin position="12"/>
        <end position="32"/>
    </location>
</feature>
<dbReference type="AlphaFoldDB" id="A0ABD1JZ80"/>
<keyword evidence="5" id="KW-1185">Reference proteome</keyword>
<keyword evidence="3" id="KW-1133">Transmembrane helix</keyword>
<protein>
    <submittedName>
        <fullName evidence="4">Uncharacterized protein</fullName>
    </submittedName>
</protein>
<keyword evidence="3" id="KW-0812">Transmembrane</keyword>
<sequence>MKHCDHEFWYEALHMVFILFYCFTIYFTMLFYNRINYSVYVFVCTSHTANKMALVDKTTQSITTAKDMREATQTIMKPYANWEEYLAPAPLSIAILGELVYISSQTDFSINKNPPKDGYNHIRYPESFRACLMQVCNSGWWAFKEAHKSMDKIRLHTLTVPDYVANAVKILFQGNDEMLRDDLPDQLENIKRVAKECVECASCAEQKFEDVIKLTQELLQACTNSKRGYDQELKEITAALEDAKIKQQQLQDAKNMYEKALKRVETELDDAKVKYEKSMDSLPSGWGILAMDAVGGITENVTSLVNGVISLIARPIELACNASRKVKDARHYRADEDEADEFDKIEICSKSSDILAGINVIGAFIQQSSINWKELYDQEEEKAKTYFAEGQFKRVQNELKNLPNCKQKQHAEGICEAGISICEKLQKHAPKGECSPEETSKILGEWEKLNKLALAFDSESKNTTNSPSMTQTPPMMNNINNAEGSGKKSAGQRATEIAYFRIEQTRAQMEKARQSQEKCVEKMENNEKELAEVLSCMRKCNIEEIDFNTTIKILIKGMDAMGRVQAQWQKMIHFFEMVSHIVNLKSTSLLDFQTTTSKAQQQSYNTKLLKKDLIYKQAFQASNIANLVNMISETYTCMSDKHLMDRVSLLGTLMAMDSSKPEFRTEIDKLRLGCDEAQKSILQEVRKNKEAFDKSTAARLDRIERELLPILPAAAPEEIRVIKEAVQEGFTEDQMSALM</sequence>
<comment type="caution">
    <text evidence="4">The sequence shown here is derived from an EMBL/GenBank/DDBJ whole genome shotgun (WGS) entry which is preliminary data.</text>
</comment>
<name>A0ABD1JZ80_9TELE</name>
<evidence type="ECO:0000313" key="4">
    <source>
        <dbReference type="EMBL" id="KAL2091998.1"/>
    </source>
</evidence>
<dbReference type="PANTHER" id="PTHR33488">
    <property type="entry name" value="ZGC:162509"/>
    <property type="match status" value="1"/>
</dbReference>
<keyword evidence="3" id="KW-0472">Membrane</keyword>
<organism evidence="4 5">
    <name type="scientific">Coilia grayii</name>
    <name type="common">Gray's grenadier anchovy</name>
    <dbReference type="NCBI Taxonomy" id="363190"/>
    <lineage>
        <taxon>Eukaryota</taxon>
        <taxon>Metazoa</taxon>
        <taxon>Chordata</taxon>
        <taxon>Craniata</taxon>
        <taxon>Vertebrata</taxon>
        <taxon>Euteleostomi</taxon>
        <taxon>Actinopterygii</taxon>
        <taxon>Neopterygii</taxon>
        <taxon>Teleostei</taxon>
        <taxon>Clupei</taxon>
        <taxon>Clupeiformes</taxon>
        <taxon>Clupeoidei</taxon>
        <taxon>Engraulidae</taxon>
        <taxon>Coilinae</taxon>
        <taxon>Coilia</taxon>
    </lineage>
</organism>
<keyword evidence="1" id="KW-0175">Coiled coil</keyword>
<evidence type="ECO:0000256" key="2">
    <source>
        <dbReference type="SAM" id="MobiDB-lite"/>
    </source>
</evidence>
<reference evidence="4 5" key="1">
    <citation type="submission" date="2024-09" db="EMBL/GenBank/DDBJ databases">
        <title>A chromosome-level genome assembly of Gray's grenadier anchovy, Coilia grayii.</title>
        <authorList>
            <person name="Fu Z."/>
        </authorList>
    </citation>
    <scope>NUCLEOTIDE SEQUENCE [LARGE SCALE GENOMIC DNA]</scope>
    <source>
        <strain evidence="4">G4</strain>
        <tissue evidence="4">Muscle</tissue>
    </source>
</reference>
<gene>
    <name evidence="4" type="ORF">ACEWY4_011796</name>
</gene>
<dbReference type="EMBL" id="JBHFQA010000010">
    <property type="protein sequence ID" value="KAL2091998.1"/>
    <property type="molecule type" value="Genomic_DNA"/>
</dbReference>
<feature type="region of interest" description="Disordered" evidence="2">
    <location>
        <begin position="458"/>
        <end position="490"/>
    </location>
</feature>
<proteinExistence type="predicted"/>
<feature type="coiled-coil region" evidence="1">
    <location>
        <begin position="226"/>
        <end position="281"/>
    </location>
</feature>
<dbReference type="Proteomes" id="UP001591681">
    <property type="component" value="Unassembled WGS sequence"/>
</dbReference>
<evidence type="ECO:0000256" key="1">
    <source>
        <dbReference type="SAM" id="Coils"/>
    </source>
</evidence>
<evidence type="ECO:0000256" key="3">
    <source>
        <dbReference type="SAM" id="Phobius"/>
    </source>
</evidence>
<dbReference type="PANTHER" id="PTHR33488:SF2">
    <property type="entry name" value="EARLY ENDOSOME ANTIGEN 1-LIKE"/>
    <property type="match status" value="1"/>
</dbReference>
<evidence type="ECO:0000313" key="5">
    <source>
        <dbReference type="Proteomes" id="UP001591681"/>
    </source>
</evidence>
<accession>A0ABD1JZ80</accession>
<feature type="compositionally biased region" description="Polar residues" evidence="2">
    <location>
        <begin position="461"/>
        <end position="483"/>
    </location>
</feature>
<feature type="coiled-coil region" evidence="1">
    <location>
        <begin position="502"/>
        <end position="529"/>
    </location>
</feature>